<name>A0AB39R605_9ACTN</name>
<organism evidence="2">
    <name type="scientific">Streptomyces sp. R41</name>
    <dbReference type="NCBI Taxonomy" id="3238632"/>
    <lineage>
        <taxon>Bacteria</taxon>
        <taxon>Bacillati</taxon>
        <taxon>Actinomycetota</taxon>
        <taxon>Actinomycetes</taxon>
        <taxon>Kitasatosporales</taxon>
        <taxon>Streptomycetaceae</taxon>
        <taxon>Streptomyces</taxon>
    </lineage>
</organism>
<keyword evidence="1" id="KW-0732">Signal</keyword>
<dbReference type="RefSeq" id="WP_369243606.1">
    <property type="nucleotide sequence ID" value="NZ_CP163443.1"/>
</dbReference>
<protein>
    <recommendedName>
        <fullName evidence="3">Secreted protein</fullName>
    </recommendedName>
</protein>
<gene>
    <name evidence="2" type="ORF">AB5J53_00155</name>
</gene>
<feature type="signal peptide" evidence="1">
    <location>
        <begin position="1"/>
        <end position="26"/>
    </location>
</feature>
<evidence type="ECO:0000256" key="1">
    <source>
        <dbReference type="SAM" id="SignalP"/>
    </source>
</evidence>
<accession>A0AB39R605</accession>
<evidence type="ECO:0008006" key="3">
    <source>
        <dbReference type="Google" id="ProtNLM"/>
    </source>
</evidence>
<dbReference type="AlphaFoldDB" id="A0AB39R605"/>
<dbReference type="EMBL" id="CP163443">
    <property type="protein sequence ID" value="XDQ50249.1"/>
    <property type="molecule type" value="Genomic_DNA"/>
</dbReference>
<reference evidence="2" key="1">
    <citation type="submission" date="2024-07" db="EMBL/GenBank/DDBJ databases">
        <authorList>
            <person name="Yu S.T."/>
        </authorList>
    </citation>
    <scope>NUCLEOTIDE SEQUENCE</scope>
    <source>
        <strain evidence="2">R41</strain>
    </source>
</reference>
<evidence type="ECO:0000313" key="2">
    <source>
        <dbReference type="EMBL" id="XDQ50249.1"/>
    </source>
</evidence>
<feature type="chain" id="PRO_5044233903" description="Secreted protein" evidence="1">
    <location>
        <begin position="27"/>
        <end position="285"/>
    </location>
</feature>
<sequence length="285" mass="28527">MKRLLTALGALLVLVVGEMTAPTAQADAAVFPLSGYEVVSATVPVAAGATGATGVDCPEGKRPVGGGVYTGNDDMRLIESFPLGGAGDVTGWLGAVFNGGTDSVFDVYAVCARVSPEADYEAVGVTNVPVAVGTTGSAAMRCPAGKRPLGGGVYTGDDDMRVVESFPTSSRRWAGAVFNGSGFESVMDVYVICARVSPGEGYEVAGVGNVPVAVGTTASAAVDCPAGKRPLGGGVSAGSDDLRLVETFPLGVPLSPTGWTGTVFNGGDASTTFDVYAVCTPVPTD</sequence>
<proteinExistence type="predicted"/>